<evidence type="ECO:0000256" key="1">
    <source>
        <dbReference type="SAM" id="SignalP"/>
    </source>
</evidence>
<proteinExistence type="predicted"/>
<dbReference type="Proteomes" id="UP000092626">
    <property type="component" value="Unassembled WGS sequence"/>
</dbReference>
<organism evidence="3 4">
    <name type="scientific">Gallibacterium genomosp. 3</name>
    <dbReference type="NCBI Taxonomy" id="505345"/>
    <lineage>
        <taxon>Bacteria</taxon>
        <taxon>Pseudomonadati</taxon>
        <taxon>Pseudomonadota</taxon>
        <taxon>Gammaproteobacteria</taxon>
        <taxon>Pasteurellales</taxon>
        <taxon>Pasteurellaceae</taxon>
        <taxon>Gallibacterium</taxon>
    </lineage>
</organism>
<comment type="caution">
    <text evidence="3">The sequence shown here is derived from an EMBL/GenBank/DDBJ whole genome shotgun (WGS) entry which is preliminary data.</text>
</comment>
<evidence type="ECO:0000313" key="4">
    <source>
        <dbReference type="Proteomes" id="UP000092626"/>
    </source>
</evidence>
<evidence type="ECO:0000313" key="3">
    <source>
        <dbReference type="EMBL" id="OBX03222.1"/>
    </source>
</evidence>
<dbReference type="SMART" id="SM00869">
    <property type="entry name" value="Autotransporter"/>
    <property type="match status" value="1"/>
</dbReference>
<dbReference type="Pfam" id="PF03797">
    <property type="entry name" value="Autotransporter"/>
    <property type="match status" value="1"/>
</dbReference>
<feature type="chain" id="PRO_5008359243" description="Autotransporter domain-containing protein" evidence="1">
    <location>
        <begin position="27"/>
        <end position="1215"/>
    </location>
</feature>
<reference evidence="3 4" key="1">
    <citation type="submission" date="2014-11" db="EMBL/GenBank/DDBJ databases">
        <title>Pan-genome of Gallibacterium spp.</title>
        <authorList>
            <person name="Kudirkiene E."/>
            <person name="Bojesen A.M."/>
        </authorList>
    </citation>
    <scope>NUCLEOTIDE SEQUENCE [LARGE SCALE GENOMIC DNA]</scope>
    <source>
        <strain evidence="3 4">59/S3/89</strain>
    </source>
</reference>
<gene>
    <name evidence="3" type="ORF">QV06_10240</name>
</gene>
<dbReference type="InterPro" id="IPR005546">
    <property type="entry name" value="Autotransporte_beta"/>
</dbReference>
<protein>
    <recommendedName>
        <fullName evidence="2">Autotransporter domain-containing protein</fullName>
    </recommendedName>
</protein>
<accession>A0A1A7PNE7</accession>
<dbReference type="PROSITE" id="PS51208">
    <property type="entry name" value="AUTOTRANSPORTER"/>
    <property type="match status" value="1"/>
</dbReference>
<dbReference type="RefSeq" id="WP_065238047.1">
    <property type="nucleotide sequence ID" value="NZ_JTJR01000045.1"/>
</dbReference>
<keyword evidence="1" id="KW-0732">Signal</keyword>
<dbReference type="EMBL" id="JTJR01000045">
    <property type="protein sequence ID" value="OBX03222.1"/>
    <property type="molecule type" value="Genomic_DNA"/>
</dbReference>
<name>A0A1A7PNE7_9PAST</name>
<dbReference type="InterPro" id="IPR036709">
    <property type="entry name" value="Autotransporte_beta_dom_sf"/>
</dbReference>
<feature type="signal peptide" evidence="1">
    <location>
        <begin position="1"/>
        <end position="26"/>
    </location>
</feature>
<evidence type="ECO:0000259" key="2">
    <source>
        <dbReference type="PROSITE" id="PS51208"/>
    </source>
</evidence>
<feature type="domain" description="Autotransporter" evidence="2">
    <location>
        <begin position="943"/>
        <end position="1215"/>
    </location>
</feature>
<dbReference type="InterPro" id="IPR006315">
    <property type="entry name" value="OM_autotransptr_brl_dom"/>
</dbReference>
<dbReference type="SUPFAM" id="SSF103515">
    <property type="entry name" value="Autotransporter"/>
    <property type="match status" value="1"/>
</dbReference>
<dbReference type="STRING" id="505345.QV06_10240"/>
<dbReference type="AlphaFoldDB" id="A0A1A7PNE7"/>
<dbReference type="Gene3D" id="2.40.128.130">
    <property type="entry name" value="Autotransporter beta-domain"/>
    <property type="match status" value="1"/>
</dbReference>
<sequence length="1215" mass="134948">MNIKHLSPFMLIFPFGVANLSTIAVAAGNDLNVTSPNQSASENEYGSVVIKDLGNAVFSADPLQIRTLTLNTNSVENTAFEGVTTINNFDANKGNLLFNKNLIVGQLRKYQLSAPTDSIKIEVRGETNINTISLFSGTTANFIFQQGAIIKNLINNNNRKITFSGEAPIIVNRQLFVRGGVNAFNHLVFHYSGEAVSNNINNLSSSSEQDTNNPSINITDAYFDANHLELIGLPASNQKKLNIKVATSPTNNNFNSRVIINKLSGTNLENVLISIDRSNFQIKEGRLPNIQVTNELNKGTVYLDLGEEGKTISSDNILSFHQNSNGELRGVTNLNNVYLSDTAFLSSRQSTIATINNLIIQGDKTKSIAQTAQAQFLGTTLIKQGFVGDGSISLRGIKSFIGKMPEISTGSKITGAQLNINKRGILRNPNGLTFTYPATELQAFNGGKIVLSGANYLQGTVLSHSVDNDSNIYSEVIIQGDNIIAPFLTKQSRFPTALSVAAGGRITVENSADNINKIFGTIDANGQDIYFDRSSISDQSQIPNVEGTKATVSGTSYLLGSAIANNTGIIEYNLGENSIWLGAADDYSGVLPSGEIRDPKVFVHNGVLRKLTVTKPNLNTDGAVDPSSKLLSETEIPILINHSGAINIDLGNNSKWAIPYQSWITKLSGKGRIYLAQTQDITDAAQVVKDSFNLPDATIAPDESIVPITVKQTADIFLEQRFKPFSNKAKSLHIGTLSGENTIVMKLSKNGNDSDMLYIKNGYKQPRTRRDITADQNSSPLYTTIMISNYDEVANSMRAGDKVRFATIDANVRGDEFKLSEPEYNPVTGLYRLGIKLTRYSVNDINNRSDAGQIVGELLTKDQLQNNSSYNNAYNGEVMTLYKPGTSFVANNYNSNDAVNFYIEKFSQFSEDLPLVIQNINEMNYLLGTQLDTHTKRVGSFLIRNHKNGLWVRSWDDVTSKKGDFKQHNHFYQLGYSHVYDRDLIKNVLGVSLDFFSAQDRHFGVPASGKSERKGISLYSTWYQDKEKGQSSYTDLVMRLSEIGTRFDFEQINHQEPLQGHYRNRAFSLSIEHGYDKVWDKQTLRPFIRPQGQLQYTHLSSSQYQTNYETSIHNSEIHSVIGRIGLELGTEIEKKHRLFLLMNWYKEFFAQQHIGIYEQAGSFIADKNYKGYWETFGVGYSYIHGPVRIYLNNENTFRNGYRKNSQINGGISYFF</sequence>
<dbReference type="GO" id="GO:0019867">
    <property type="term" value="C:outer membrane"/>
    <property type="evidence" value="ECO:0007669"/>
    <property type="project" value="InterPro"/>
</dbReference>
<dbReference type="NCBIfam" id="TIGR01414">
    <property type="entry name" value="autotrans_barl"/>
    <property type="match status" value="1"/>
</dbReference>